<accession>A0A4R6QFY9</accession>
<dbReference type="RefSeq" id="WP_133703577.1">
    <property type="nucleotide sequence ID" value="NZ_SNXS01000012.1"/>
</dbReference>
<dbReference type="InParanoid" id="A0A4R6QFY9"/>
<dbReference type="AlphaFoldDB" id="A0A4R6QFY9"/>
<keyword evidence="11" id="KW-1185">Reference proteome</keyword>
<dbReference type="GO" id="GO:0004180">
    <property type="term" value="F:carboxypeptidase activity"/>
    <property type="evidence" value="ECO:0007669"/>
    <property type="project" value="UniProtKB-KW"/>
</dbReference>
<keyword evidence="3" id="KW-0645">Protease</keyword>
<dbReference type="PROSITE" id="PS51318">
    <property type="entry name" value="TAT"/>
    <property type="match status" value="1"/>
</dbReference>
<dbReference type="CDD" id="cd07025">
    <property type="entry name" value="Peptidase_S66"/>
    <property type="match status" value="1"/>
</dbReference>
<dbReference type="PANTHER" id="PTHR30237">
    <property type="entry name" value="MURAMOYLTETRAPEPTIDE CARBOXYPEPTIDASE"/>
    <property type="match status" value="1"/>
</dbReference>
<evidence type="ECO:0000256" key="7">
    <source>
        <dbReference type="SAM" id="SignalP"/>
    </source>
</evidence>
<dbReference type="EMBL" id="SNXS01000012">
    <property type="protein sequence ID" value="TDP61492.1"/>
    <property type="molecule type" value="Genomic_DNA"/>
</dbReference>
<dbReference type="InterPro" id="IPR040921">
    <property type="entry name" value="Peptidase_S66C"/>
</dbReference>
<feature type="chain" id="PRO_5020554372" evidence="7">
    <location>
        <begin position="27"/>
        <end position="345"/>
    </location>
</feature>
<evidence type="ECO:0000256" key="6">
    <source>
        <dbReference type="PIRSR" id="PIRSR028757-1"/>
    </source>
</evidence>
<keyword evidence="5" id="KW-0720">Serine protease</keyword>
<dbReference type="InterPro" id="IPR027461">
    <property type="entry name" value="Carboxypeptidase_A_C_sf"/>
</dbReference>
<dbReference type="InterPro" id="IPR027478">
    <property type="entry name" value="LdcA_N"/>
</dbReference>
<dbReference type="Gene3D" id="3.50.30.60">
    <property type="entry name" value="LD-carboxypeptidase A C-terminal domain-like"/>
    <property type="match status" value="1"/>
</dbReference>
<dbReference type="Pfam" id="PF02016">
    <property type="entry name" value="Peptidase_S66"/>
    <property type="match status" value="1"/>
</dbReference>
<dbReference type="Gene3D" id="3.40.50.10740">
    <property type="entry name" value="Class I glutamine amidotransferase-like"/>
    <property type="match status" value="1"/>
</dbReference>
<dbReference type="PANTHER" id="PTHR30237:SF2">
    <property type="entry name" value="MUREIN TETRAPEPTIDE CARBOXYPEPTIDASE"/>
    <property type="match status" value="1"/>
</dbReference>
<evidence type="ECO:0000256" key="5">
    <source>
        <dbReference type="ARBA" id="ARBA00022825"/>
    </source>
</evidence>
<protein>
    <submittedName>
        <fullName evidence="10">Muramoyltetrapeptide carboxypeptidase</fullName>
    </submittedName>
</protein>
<evidence type="ECO:0000256" key="3">
    <source>
        <dbReference type="ARBA" id="ARBA00022670"/>
    </source>
</evidence>
<keyword evidence="4" id="KW-0378">Hydrolase</keyword>
<dbReference type="GO" id="GO:0008236">
    <property type="term" value="F:serine-type peptidase activity"/>
    <property type="evidence" value="ECO:0007669"/>
    <property type="project" value="UniProtKB-KW"/>
</dbReference>
<evidence type="ECO:0000256" key="2">
    <source>
        <dbReference type="ARBA" id="ARBA00022645"/>
    </source>
</evidence>
<comment type="similarity">
    <text evidence="1">Belongs to the peptidase S66 family.</text>
</comment>
<dbReference type="PIRSF" id="PIRSF028757">
    <property type="entry name" value="LD-carboxypeptidase"/>
    <property type="match status" value="1"/>
</dbReference>
<dbReference type="OrthoDB" id="9807329at2"/>
<gene>
    <name evidence="10" type="ORF">DES47_11241</name>
</gene>
<evidence type="ECO:0000256" key="4">
    <source>
        <dbReference type="ARBA" id="ARBA00022801"/>
    </source>
</evidence>
<evidence type="ECO:0000256" key="1">
    <source>
        <dbReference type="ARBA" id="ARBA00010233"/>
    </source>
</evidence>
<dbReference type="InterPro" id="IPR006311">
    <property type="entry name" value="TAT_signal"/>
</dbReference>
<feature type="domain" description="LD-carboxypeptidase N-terminal" evidence="8">
    <location>
        <begin position="43"/>
        <end position="160"/>
    </location>
</feature>
<evidence type="ECO:0000259" key="8">
    <source>
        <dbReference type="Pfam" id="PF02016"/>
    </source>
</evidence>
<dbReference type="Pfam" id="PF17676">
    <property type="entry name" value="Peptidase_S66C"/>
    <property type="match status" value="1"/>
</dbReference>
<feature type="signal peptide" evidence="7">
    <location>
        <begin position="1"/>
        <end position="26"/>
    </location>
</feature>
<comment type="caution">
    <text evidence="10">The sequence shown here is derived from an EMBL/GenBank/DDBJ whole genome shotgun (WGS) entry which is preliminary data.</text>
</comment>
<organism evidence="10 11">
    <name type="scientific">Roseateles toxinivorans</name>
    <dbReference type="NCBI Taxonomy" id="270368"/>
    <lineage>
        <taxon>Bacteria</taxon>
        <taxon>Pseudomonadati</taxon>
        <taxon>Pseudomonadota</taxon>
        <taxon>Betaproteobacteria</taxon>
        <taxon>Burkholderiales</taxon>
        <taxon>Sphaerotilaceae</taxon>
        <taxon>Roseateles</taxon>
    </lineage>
</organism>
<evidence type="ECO:0000313" key="10">
    <source>
        <dbReference type="EMBL" id="TDP61492.1"/>
    </source>
</evidence>
<sequence>MPHPRRHFVQALAAGTAAAALPSAQAARPQALYAKRLQPGDTIGLVSPANASYEREPVQIAIEALQALGFKVKPGVHLRARYGQFAGTDAQRAADVNAMFADDEVAGIMALTGGSGCNRIVDKLDYALIRRKPKFFGGFSDLTCLLNAIQQQTGLVTFHGPVAASEWNPFSVAHFQALVMEGQAMLLRNPQGERGEHLVQTQDRTTTLRGGRARGRLLGGNLAVLSSLAGSPYFPDFRGAILFLEEINEYIYRVDRMLSTLRLAGALGGLAGVVLGKFTKCEPGDGYGTLTLDEVFDDYFLPLQVPVYRGAMIGHIKRKFTVPVGLEAEIDADAGTLQLLRPAVS</sequence>
<evidence type="ECO:0000259" key="9">
    <source>
        <dbReference type="Pfam" id="PF17676"/>
    </source>
</evidence>
<feature type="active site" description="Nucleophile" evidence="6">
    <location>
        <position position="140"/>
    </location>
</feature>
<evidence type="ECO:0000313" key="11">
    <source>
        <dbReference type="Proteomes" id="UP000295361"/>
    </source>
</evidence>
<keyword evidence="2 10" id="KW-0121">Carboxypeptidase</keyword>
<dbReference type="SUPFAM" id="SSF141986">
    <property type="entry name" value="LD-carboxypeptidase A C-terminal domain-like"/>
    <property type="match status" value="1"/>
</dbReference>
<reference evidence="10 11" key="1">
    <citation type="submission" date="2019-03" db="EMBL/GenBank/DDBJ databases">
        <title>Genomic Encyclopedia of Type Strains, Phase IV (KMG-IV): sequencing the most valuable type-strain genomes for metagenomic binning, comparative biology and taxonomic classification.</title>
        <authorList>
            <person name="Goeker M."/>
        </authorList>
    </citation>
    <scope>NUCLEOTIDE SEQUENCE [LARGE SCALE GENOMIC DNA]</scope>
    <source>
        <strain evidence="10 11">DSM 16998</strain>
    </source>
</reference>
<dbReference type="InterPro" id="IPR029062">
    <property type="entry name" value="Class_I_gatase-like"/>
</dbReference>
<feature type="domain" description="LD-carboxypeptidase C-terminal" evidence="9">
    <location>
        <begin position="214"/>
        <end position="330"/>
    </location>
</feature>
<feature type="active site" description="Charge relay system" evidence="6">
    <location>
        <position position="245"/>
    </location>
</feature>
<name>A0A4R6QFY9_9BURK</name>
<dbReference type="InterPro" id="IPR003507">
    <property type="entry name" value="S66_fam"/>
</dbReference>
<dbReference type="GO" id="GO:0006508">
    <property type="term" value="P:proteolysis"/>
    <property type="evidence" value="ECO:0007669"/>
    <property type="project" value="UniProtKB-KW"/>
</dbReference>
<dbReference type="Proteomes" id="UP000295361">
    <property type="component" value="Unassembled WGS sequence"/>
</dbReference>
<dbReference type="InterPro" id="IPR040449">
    <property type="entry name" value="Peptidase_S66_N"/>
</dbReference>
<dbReference type="SUPFAM" id="SSF52317">
    <property type="entry name" value="Class I glutamine amidotransferase-like"/>
    <property type="match status" value="1"/>
</dbReference>
<feature type="active site" description="Charge relay system" evidence="6">
    <location>
        <position position="315"/>
    </location>
</feature>
<keyword evidence="7" id="KW-0732">Signal</keyword>
<proteinExistence type="inferred from homology"/>